<dbReference type="PANTHER" id="PTHR46352">
    <property type="entry name" value="PROTEIN SENSITIVE TO PROTON RHIZOTOXICITY 1"/>
    <property type="match status" value="1"/>
</dbReference>
<evidence type="ECO:0000256" key="7">
    <source>
        <dbReference type="ARBA" id="ARBA00023163"/>
    </source>
</evidence>
<dbReference type="Pfam" id="PF23115">
    <property type="entry name" value="zf-C2H2_STOP2_3rd"/>
    <property type="match status" value="1"/>
</dbReference>
<keyword evidence="6" id="KW-0805">Transcription regulation</keyword>
<feature type="compositionally biased region" description="Polar residues" evidence="10">
    <location>
        <begin position="85"/>
        <end position="110"/>
    </location>
</feature>
<dbReference type="PROSITE" id="PS00028">
    <property type="entry name" value="ZINC_FINGER_C2H2_1"/>
    <property type="match status" value="1"/>
</dbReference>
<evidence type="ECO:0000256" key="6">
    <source>
        <dbReference type="ARBA" id="ARBA00023015"/>
    </source>
</evidence>
<dbReference type="PROSITE" id="PS50157">
    <property type="entry name" value="ZINC_FINGER_C2H2_2"/>
    <property type="match status" value="1"/>
</dbReference>
<dbReference type="EMBL" id="JBJUIK010000005">
    <property type="protein sequence ID" value="KAL3527711.1"/>
    <property type="molecule type" value="Genomic_DNA"/>
</dbReference>
<protein>
    <recommendedName>
        <fullName evidence="11">C2H2-type domain-containing protein</fullName>
    </recommendedName>
</protein>
<accession>A0ABD3A9Y3</accession>
<dbReference type="InterPro" id="IPR059161">
    <property type="entry name" value="Znf-C2H2_STOP1/2_3rd"/>
</dbReference>
<organism evidence="12 13">
    <name type="scientific">Cinchona calisaya</name>
    <dbReference type="NCBI Taxonomy" id="153742"/>
    <lineage>
        <taxon>Eukaryota</taxon>
        <taxon>Viridiplantae</taxon>
        <taxon>Streptophyta</taxon>
        <taxon>Embryophyta</taxon>
        <taxon>Tracheophyta</taxon>
        <taxon>Spermatophyta</taxon>
        <taxon>Magnoliopsida</taxon>
        <taxon>eudicotyledons</taxon>
        <taxon>Gunneridae</taxon>
        <taxon>Pentapetalae</taxon>
        <taxon>asterids</taxon>
        <taxon>lamiids</taxon>
        <taxon>Gentianales</taxon>
        <taxon>Rubiaceae</taxon>
        <taxon>Cinchonoideae</taxon>
        <taxon>Cinchoneae</taxon>
        <taxon>Cinchona</taxon>
    </lineage>
</organism>
<keyword evidence="5" id="KW-0862">Zinc</keyword>
<comment type="caution">
    <text evidence="12">The sequence shown here is derived from an EMBL/GenBank/DDBJ whole genome shotgun (WGS) entry which is preliminary data.</text>
</comment>
<evidence type="ECO:0000313" key="12">
    <source>
        <dbReference type="EMBL" id="KAL3527711.1"/>
    </source>
</evidence>
<dbReference type="FunFam" id="3.30.160.60:FF:000100">
    <property type="entry name" value="Zinc finger 45-like"/>
    <property type="match status" value="1"/>
</dbReference>
<keyword evidence="2" id="KW-0479">Metal-binding</keyword>
<keyword evidence="8" id="KW-0539">Nucleus</keyword>
<dbReference type="GO" id="GO:0008270">
    <property type="term" value="F:zinc ion binding"/>
    <property type="evidence" value="ECO:0007669"/>
    <property type="project" value="UniProtKB-KW"/>
</dbReference>
<evidence type="ECO:0000256" key="2">
    <source>
        <dbReference type="ARBA" id="ARBA00022723"/>
    </source>
</evidence>
<dbReference type="SUPFAM" id="SSF57667">
    <property type="entry name" value="beta-beta-alpha zinc fingers"/>
    <property type="match status" value="1"/>
</dbReference>
<dbReference type="PANTHER" id="PTHR46352:SF14">
    <property type="entry name" value="PROTEIN SENSITIVE TO PROTON RHIZOTOXICITY 2-LIKE"/>
    <property type="match status" value="1"/>
</dbReference>
<feature type="region of interest" description="Disordered" evidence="10">
    <location>
        <begin position="85"/>
        <end position="113"/>
    </location>
</feature>
<keyword evidence="13" id="KW-1185">Reference proteome</keyword>
<keyword evidence="4 9" id="KW-0863">Zinc-finger</keyword>
<dbReference type="Pfam" id="PF23118">
    <property type="entry name" value="zf-C2H2_STOP2_C"/>
    <property type="match status" value="1"/>
</dbReference>
<dbReference type="InterPro" id="IPR013087">
    <property type="entry name" value="Znf_C2H2_type"/>
</dbReference>
<keyword evidence="3" id="KW-0677">Repeat</keyword>
<evidence type="ECO:0000256" key="3">
    <source>
        <dbReference type="ARBA" id="ARBA00022737"/>
    </source>
</evidence>
<dbReference type="InterPro" id="IPR058196">
    <property type="entry name" value="zf-C2H2_STOP1/2_C"/>
</dbReference>
<dbReference type="Proteomes" id="UP001630127">
    <property type="component" value="Unassembled WGS sequence"/>
</dbReference>
<proteinExistence type="predicted"/>
<evidence type="ECO:0000256" key="10">
    <source>
        <dbReference type="SAM" id="MobiDB-lite"/>
    </source>
</evidence>
<dbReference type="SMART" id="SM00355">
    <property type="entry name" value="ZnF_C2H2"/>
    <property type="match status" value="4"/>
</dbReference>
<comment type="subcellular location">
    <subcellularLocation>
        <location evidence="1">Nucleus</location>
    </subcellularLocation>
</comment>
<evidence type="ECO:0000256" key="4">
    <source>
        <dbReference type="ARBA" id="ARBA00022771"/>
    </source>
</evidence>
<dbReference type="InterPro" id="IPR044300">
    <property type="entry name" value="STOP1/2"/>
</dbReference>
<evidence type="ECO:0000256" key="8">
    <source>
        <dbReference type="ARBA" id="ARBA00023242"/>
    </source>
</evidence>
<dbReference type="AlphaFoldDB" id="A0ABD3A9Y3"/>
<evidence type="ECO:0000256" key="5">
    <source>
        <dbReference type="ARBA" id="ARBA00022833"/>
    </source>
</evidence>
<evidence type="ECO:0000256" key="9">
    <source>
        <dbReference type="PROSITE-ProRule" id="PRU00042"/>
    </source>
</evidence>
<gene>
    <name evidence="12" type="ORF">ACH5RR_012367</name>
</gene>
<feature type="domain" description="C2H2-type" evidence="11">
    <location>
        <begin position="149"/>
        <end position="176"/>
    </location>
</feature>
<dbReference type="Pfam" id="PF00096">
    <property type="entry name" value="zf-C2H2"/>
    <property type="match status" value="1"/>
</dbReference>
<keyword evidence="7" id="KW-0804">Transcription</keyword>
<evidence type="ECO:0000256" key="1">
    <source>
        <dbReference type="ARBA" id="ARBA00004123"/>
    </source>
</evidence>
<dbReference type="Gene3D" id="3.30.160.60">
    <property type="entry name" value="Classic Zinc Finger"/>
    <property type="match status" value="2"/>
</dbReference>
<evidence type="ECO:0000313" key="13">
    <source>
        <dbReference type="Proteomes" id="UP001630127"/>
    </source>
</evidence>
<sequence length="385" mass="42426">MSFVGNLPSSAKPPGGADPSVPLLKLSAVQARMDTLQKFLSDSVNSNTLIGKEHMEMVSTEISSAIHQIIVNGAALLACTQSTTVSPPPVNNKTNSTNYLLHSSTTTTTPAAEKESVEPKREVVEEEVNDEDYEILELDAVELLAEHIHFCEICGKGFKRDANLRMHMRAHGNQFKTPEALAKPEKLCVGYTVLGSVKKTRFSCPYVGCNRNKQHKKFRPLKSAICVKNHFKRSHCPKMYSCNRCNKKSFSVVADLKSHLKHCGETKWKCSCGTSFSRKDKLFGHMALFEGHMPAIVVEEEEGGGGEKGKGVVVMVEDDDDEDEELKSRIKDVEMEESGSMDNGFFDGLVLDGFGSIENYCFQDLLSSPNAIAANNSGMDDLFNF</sequence>
<reference evidence="12 13" key="1">
    <citation type="submission" date="2024-11" db="EMBL/GenBank/DDBJ databases">
        <title>A near-complete genome assembly of Cinchona calisaya.</title>
        <authorList>
            <person name="Lian D.C."/>
            <person name="Zhao X.W."/>
            <person name="Wei L."/>
        </authorList>
    </citation>
    <scope>NUCLEOTIDE SEQUENCE [LARGE SCALE GENOMIC DNA]</scope>
    <source>
        <tissue evidence="12">Nenye</tissue>
    </source>
</reference>
<dbReference type="InterPro" id="IPR036236">
    <property type="entry name" value="Znf_C2H2_sf"/>
</dbReference>
<name>A0ABD3A9Y3_9GENT</name>
<evidence type="ECO:0000259" key="11">
    <source>
        <dbReference type="PROSITE" id="PS50157"/>
    </source>
</evidence>